<gene>
    <name evidence="3" type="ORF">AALO_G00298340</name>
</gene>
<evidence type="ECO:0000259" key="2">
    <source>
        <dbReference type="PROSITE" id="PS50188"/>
    </source>
</evidence>
<evidence type="ECO:0000313" key="4">
    <source>
        <dbReference type="Proteomes" id="UP000823561"/>
    </source>
</evidence>
<dbReference type="InterPro" id="IPR003879">
    <property type="entry name" value="Butyrophylin_SPRY"/>
</dbReference>
<dbReference type="AlphaFoldDB" id="A0AAV6FIK2"/>
<dbReference type="PROSITE" id="PS50188">
    <property type="entry name" value="B302_SPRY"/>
    <property type="match status" value="1"/>
</dbReference>
<dbReference type="FunFam" id="2.60.120.920:FF:000004">
    <property type="entry name" value="Butyrophilin subfamily 1 member A1"/>
    <property type="match status" value="1"/>
</dbReference>
<dbReference type="InterPro" id="IPR003877">
    <property type="entry name" value="SPRY_dom"/>
</dbReference>
<accession>A0AAV6FIK2</accession>
<organism evidence="3 4">
    <name type="scientific">Alosa alosa</name>
    <name type="common">allis shad</name>
    <dbReference type="NCBI Taxonomy" id="278164"/>
    <lineage>
        <taxon>Eukaryota</taxon>
        <taxon>Metazoa</taxon>
        <taxon>Chordata</taxon>
        <taxon>Craniata</taxon>
        <taxon>Vertebrata</taxon>
        <taxon>Euteleostomi</taxon>
        <taxon>Actinopterygii</taxon>
        <taxon>Neopterygii</taxon>
        <taxon>Teleostei</taxon>
        <taxon>Clupei</taxon>
        <taxon>Clupeiformes</taxon>
        <taxon>Clupeoidei</taxon>
        <taxon>Clupeidae</taxon>
        <taxon>Alosa</taxon>
    </lineage>
</organism>
<dbReference type="InterPro" id="IPR043136">
    <property type="entry name" value="B30.2/SPRY_sf"/>
</dbReference>
<dbReference type="InterPro" id="IPR013320">
    <property type="entry name" value="ConA-like_dom_sf"/>
</dbReference>
<dbReference type="InterPro" id="IPR006574">
    <property type="entry name" value="PRY"/>
</dbReference>
<keyword evidence="4" id="KW-1185">Reference proteome</keyword>
<dbReference type="PRINTS" id="PR01407">
    <property type="entry name" value="BUTYPHLNCDUF"/>
</dbReference>
<evidence type="ECO:0000313" key="3">
    <source>
        <dbReference type="EMBL" id="KAG5260952.1"/>
    </source>
</evidence>
<dbReference type="SUPFAM" id="SSF49899">
    <property type="entry name" value="Concanavalin A-like lectins/glucanases"/>
    <property type="match status" value="1"/>
</dbReference>
<name>A0AAV6FIK2_9TELE</name>
<dbReference type="InterPro" id="IPR001870">
    <property type="entry name" value="B30.2/SPRY"/>
</dbReference>
<comment type="caution">
    <text evidence="3">The sequence shown here is derived from an EMBL/GenBank/DDBJ whole genome shotgun (WGS) entry which is preliminary data.</text>
</comment>
<dbReference type="PANTHER" id="PTHR24103">
    <property type="entry name" value="E3 UBIQUITIN-PROTEIN LIGASE TRIM"/>
    <property type="match status" value="1"/>
</dbReference>
<dbReference type="Gene3D" id="2.60.120.920">
    <property type="match status" value="1"/>
</dbReference>
<dbReference type="Pfam" id="PF00622">
    <property type="entry name" value="SPRY"/>
    <property type="match status" value="1"/>
</dbReference>
<feature type="coiled-coil region" evidence="1">
    <location>
        <begin position="23"/>
        <end position="50"/>
    </location>
</feature>
<dbReference type="InterPro" id="IPR050143">
    <property type="entry name" value="TRIM/RBCC"/>
</dbReference>
<proteinExistence type="predicted"/>
<dbReference type="CDD" id="cd13733">
    <property type="entry name" value="SPRY_PRY_C-I_1"/>
    <property type="match status" value="1"/>
</dbReference>
<feature type="domain" description="B30.2/SPRY" evidence="2">
    <location>
        <begin position="133"/>
        <end position="329"/>
    </location>
</feature>
<sequence length="330" mass="37819">MASIERSQAELLEVIEMNRCSAEHQAEGMIRELEQEVLELKKRSSTLGNLLHADDYVKCLKSYYSAVSSPPPIKDWSEVSVTSDLGTRRVYQSVCQLLERFQEELQRLPEVGIQNHMESSLMKIQPSIQNHMESSLMKFQPKQKRIQDYAADITLDPYTAHPRLILSEDRKRVKCGDRHQPLPDNPERFDRVVCVLGREGFDSGRHYWEVEVGGKTDWDVGVARRSVNRKGKITVNPSNGYWFLSLRDKSNYAFRTEPSTSLSVSLRPQKVGVFVDYEKGQVSFYNVEAKVHIYTFQDTFSETIHPFFSPCTNKSGKNEAPLIVTPVPLD</sequence>
<evidence type="ECO:0000256" key="1">
    <source>
        <dbReference type="SAM" id="Coils"/>
    </source>
</evidence>
<dbReference type="SMART" id="SM00449">
    <property type="entry name" value="SPRY"/>
    <property type="match status" value="1"/>
</dbReference>
<dbReference type="Pfam" id="PF25600">
    <property type="entry name" value="TRIM_CC"/>
    <property type="match status" value="1"/>
</dbReference>
<dbReference type="InterPro" id="IPR058030">
    <property type="entry name" value="TRIM8/14/16/25/29/45/65_CC"/>
</dbReference>
<dbReference type="Proteomes" id="UP000823561">
    <property type="component" value="Chromosome 24"/>
</dbReference>
<dbReference type="EMBL" id="JADWDJ010000024">
    <property type="protein sequence ID" value="KAG5260952.1"/>
    <property type="molecule type" value="Genomic_DNA"/>
</dbReference>
<reference evidence="3" key="1">
    <citation type="submission" date="2020-10" db="EMBL/GenBank/DDBJ databases">
        <title>Chromosome-scale genome assembly of the Allis shad, Alosa alosa.</title>
        <authorList>
            <person name="Margot Z."/>
            <person name="Christophe K."/>
            <person name="Cabau C."/>
            <person name="Louis A."/>
            <person name="Berthelot C."/>
            <person name="Parey E."/>
            <person name="Roest Crollius H."/>
            <person name="Montfort J."/>
            <person name="Robinson-Rechavi M."/>
            <person name="Bucao C."/>
            <person name="Bouchez O."/>
            <person name="Gislard M."/>
            <person name="Lluch J."/>
            <person name="Milhes M."/>
            <person name="Lampietro C."/>
            <person name="Lopez Roques C."/>
            <person name="Donnadieu C."/>
            <person name="Braasch I."/>
            <person name="Desvignes T."/>
            <person name="Postlethwait J."/>
            <person name="Bobe J."/>
            <person name="Guiguen Y."/>
        </authorList>
    </citation>
    <scope>NUCLEOTIDE SEQUENCE</scope>
    <source>
        <strain evidence="3">M-15738</strain>
        <tissue evidence="3">Blood</tissue>
    </source>
</reference>
<dbReference type="Pfam" id="PF13765">
    <property type="entry name" value="PRY"/>
    <property type="match status" value="1"/>
</dbReference>
<protein>
    <recommendedName>
        <fullName evidence="2">B30.2/SPRY domain-containing protein</fullName>
    </recommendedName>
</protein>
<dbReference type="SMART" id="SM00589">
    <property type="entry name" value="PRY"/>
    <property type="match status" value="1"/>
</dbReference>
<keyword evidence="1" id="KW-0175">Coiled coil</keyword>